<keyword evidence="1" id="KW-0812">Transmembrane</keyword>
<organism evidence="2 3">
    <name type="scientific">Ophiobolus disseminans</name>
    <dbReference type="NCBI Taxonomy" id="1469910"/>
    <lineage>
        <taxon>Eukaryota</taxon>
        <taxon>Fungi</taxon>
        <taxon>Dikarya</taxon>
        <taxon>Ascomycota</taxon>
        <taxon>Pezizomycotina</taxon>
        <taxon>Dothideomycetes</taxon>
        <taxon>Pleosporomycetidae</taxon>
        <taxon>Pleosporales</taxon>
        <taxon>Pleosporineae</taxon>
        <taxon>Phaeosphaeriaceae</taxon>
        <taxon>Ophiobolus</taxon>
    </lineage>
</organism>
<dbReference type="Proteomes" id="UP000799424">
    <property type="component" value="Unassembled WGS sequence"/>
</dbReference>
<keyword evidence="1" id="KW-0472">Membrane</keyword>
<sequence>MFNNYVITRALIILEKQTPLTINDKPLDKALEGKATLKAISEVNLKIMRTVARLKLHLITKLDLDITSQQQVLELSTLYTNLNEYSRITSLCKAEDIAEIKVMIGCEENVKDPLTLEGLINCYRYFFYSILKCYTLNPKGRLEGFKLSQIGIRNCLHAFKNSKTFNVSKASAVAALTSNTLIDRWIVNPRSNVKTADAKPANVRKVIVNVKRSSVRKDILLTHVVYVLGFLTNLFALRRCRRLGIYFNLGRNILYKDKAIKHLRDSTTSLNGKMKKDISRRPRANKACRLFYRIIALHAVCEYTKLYKISITRLVNKIKHVGYRRADADLGSSAKEVLTLASIKVEVRSLDTPAQLGGAERARALIVIVARVLRIYASLPKTLANKLRTLHEIVTSIRLDLSRLYAIGSRGFVLNKHLLRGDKLKERTFKATNRVIRVRNVRFIDELYKNKLSTLPASSYVIKTAHISKKEHYSDTIVVAQLMQQRQTTTSSPLQKQVQQLPILITTARSTPALFKIHTRSPSSNLNFNNATNKDNTVRDNIITSRRRRYAHFIKASPLTKYYAFAATIAQAHKATTLALQSRIKHNSTRIYRDNLPPLLHITALYIDNAFNKDSYLLKHKARLIVPLIALVCAFNLKAMQYDMLNAFLNAPLDRTLHESLRRVILFFYVDDIIILYYLDY</sequence>
<reference evidence="2" key="1">
    <citation type="journal article" date="2020" name="Stud. Mycol.">
        <title>101 Dothideomycetes genomes: a test case for predicting lifestyles and emergence of pathogens.</title>
        <authorList>
            <person name="Haridas S."/>
            <person name="Albert R."/>
            <person name="Binder M."/>
            <person name="Bloem J."/>
            <person name="Labutti K."/>
            <person name="Salamov A."/>
            <person name="Andreopoulos B."/>
            <person name="Baker S."/>
            <person name="Barry K."/>
            <person name="Bills G."/>
            <person name="Bluhm B."/>
            <person name="Cannon C."/>
            <person name="Castanera R."/>
            <person name="Culley D."/>
            <person name="Daum C."/>
            <person name="Ezra D."/>
            <person name="Gonzalez J."/>
            <person name="Henrissat B."/>
            <person name="Kuo A."/>
            <person name="Liang C."/>
            <person name="Lipzen A."/>
            <person name="Lutzoni F."/>
            <person name="Magnuson J."/>
            <person name="Mondo S."/>
            <person name="Nolan M."/>
            <person name="Ohm R."/>
            <person name="Pangilinan J."/>
            <person name="Park H.-J."/>
            <person name="Ramirez L."/>
            <person name="Alfaro M."/>
            <person name="Sun H."/>
            <person name="Tritt A."/>
            <person name="Yoshinaga Y."/>
            <person name="Zwiers L.-H."/>
            <person name="Turgeon B."/>
            <person name="Goodwin S."/>
            <person name="Spatafora J."/>
            <person name="Crous P."/>
            <person name="Grigoriev I."/>
        </authorList>
    </citation>
    <scope>NUCLEOTIDE SEQUENCE</scope>
    <source>
        <strain evidence="2">CBS 113818</strain>
    </source>
</reference>
<dbReference type="OrthoDB" id="3943081at2759"/>
<protein>
    <recommendedName>
        <fullName evidence="4">Reverse transcriptase domain-containing protein</fullName>
    </recommendedName>
</protein>
<evidence type="ECO:0008006" key="4">
    <source>
        <dbReference type="Google" id="ProtNLM"/>
    </source>
</evidence>
<dbReference type="AlphaFoldDB" id="A0A6A6ZE79"/>
<dbReference type="EMBL" id="MU006250">
    <property type="protein sequence ID" value="KAF2818585.1"/>
    <property type="molecule type" value="Genomic_DNA"/>
</dbReference>
<gene>
    <name evidence="2" type="ORF">CC86DRAFT_375651</name>
</gene>
<proteinExistence type="predicted"/>
<feature type="transmembrane region" description="Helical" evidence="1">
    <location>
        <begin position="219"/>
        <end position="237"/>
    </location>
</feature>
<accession>A0A6A6ZE79</accession>
<evidence type="ECO:0000313" key="2">
    <source>
        <dbReference type="EMBL" id="KAF2818585.1"/>
    </source>
</evidence>
<keyword evidence="1" id="KW-1133">Transmembrane helix</keyword>
<keyword evidence="3" id="KW-1185">Reference proteome</keyword>
<evidence type="ECO:0000313" key="3">
    <source>
        <dbReference type="Proteomes" id="UP000799424"/>
    </source>
</evidence>
<evidence type="ECO:0000256" key="1">
    <source>
        <dbReference type="SAM" id="Phobius"/>
    </source>
</evidence>
<name>A0A6A6ZE79_9PLEO</name>